<protein>
    <submittedName>
        <fullName evidence="3">Aldolase</fullName>
        <ecNumber evidence="3">4.1.2.-</ecNumber>
    </submittedName>
</protein>
<dbReference type="InterPro" id="IPR036409">
    <property type="entry name" value="Aldolase_II/adducin_N_sf"/>
</dbReference>
<sequence>MEAIIAKAKEDLAASLRMAAWYGLNEGVCNHFSYALPGMDDRFLLNPHGIHWSRVKASDILLIDSEGRTIEGKTEAELTAFTIHGRIHANNPRARCVMHTHMPNTTALAMLEDPTLLPLSQQSLRFWGDVAYDMDYNGLAEDREEGDRIARALGDKKVLFMANHGVTVVGESIPETFDALYYLEQAARLQVLAYSTGRPLNVVGDNMAGKTKGEYEKGGAHYMPHFEGMKAMIGDDFRD</sequence>
<dbReference type="EMBL" id="JARHUD010000001">
    <property type="protein sequence ID" value="MDF2094778.1"/>
    <property type="molecule type" value="Genomic_DNA"/>
</dbReference>
<dbReference type="EC" id="4.1.2.-" evidence="3"/>
<comment type="similarity">
    <text evidence="1">Belongs to the aldolase class II family.</text>
</comment>
<evidence type="ECO:0000259" key="2">
    <source>
        <dbReference type="SMART" id="SM01007"/>
    </source>
</evidence>
<name>A0ABT5YIQ0_9PROT</name>
<dbReference type="PANTHER" id="PTHR10672:SF21">
    <property type="entry name" value="CLASS II ALDOLASE_ADDUCIN N-TERMINAL DOMAIN-CONTAINING PROTEIN"/>
    <property type="match status" value="1"/>
</dbReference>
<dbReference type="Gene3D" id="3.40.225.10">
    <property type="entry name" value="Class II aldolase/adducin N-terminal domain"/>
    <property type="match status" value="1"/>
</dbReference>
<dbReference type="GO" id="GO:0016829">
    <property type="term" value="F:lyase activity"/>
    <property type="evidence" value="ECO:0007669"/>
    <property type="project" value="UniProtKB-KW"/>
</dbReference>
<dbReference type="Pfam" id="PF00596">
    <property type="entry name" value="Aldolase_II"/>
    <property type="match status" value="1"/>
</dbReference>
<evidence type="ECO:0000313" key="3">
    <source>
        <dbReference type="EMBL" id="MDF2094778.1"/>
    </source>
</evidence>
<reference evidence="3 4" key="1">
    <citation type="submission" date="2023-03" db="EMBL/GenBank/DDBJ databases">
        <title>Fodinicurvata sp. CAU 1616 isolated from sea sendiment.</title>
        <authorList>
            <person name="Kim W."/>
        </authorList>
    </citation>
    <scope>NUCLEOTIDE SEQUENCE [LARGE SCALE GENOMIC DNA]</scope>
    <source>
        <strain evidence="3 4">CAU 1616</strain>
    </source>
</reference>
<gene>
    <name evidence="3" type="ORF">P2G67_02165</name>
</gene>
<dbReference type="SUPFAM" id="SSF53639">
    <property type="entry name" value="AraD/HMP-PK domain-like"/>
    <property type="match status" value="1"/>
</dbReference>
<dbReference type="Proteomes" id="UP001215503">
    <property type="component" value="Unassembled WGS sequence"/>
</dbReference>
<dbReference type="SMART" id="SM01007">
    <property type="entry name" value="Aldolase_II"/>
    <property type="match status" value="1"/>
</dbReference>
<organism evidence="3 4">
    <name type="scientific">Aquibaculum arenosum</name>
    <dbReference type="NCBI Taxonomy" id="3032591"/>
    <lineage>
        <taxon>Bacteria</taxon>
        <taxon>Pseudomonadati</taxon>
        <taxon>Pseudomonadota</taxon>
        <taxon>Alphaproteobacteria</taxon>
        <taxon>Rhodospirillales</taxon>
        <taxon>Rhodovibrionaceae</taxon>
        <taxon>Aquibaculum</taxon>
    </lineage>
</organism>
<proteinExistence type="inferred from homology"/>
<dbReference type="RefSeq" id="WP_275819562.1">
    <property type="nucleotide sequence ID" value="NZ_JARHUD010000001.1"/>
</dbReference>
<comment type="caution">
    <text evidence="3">The sequence shown here is derived from an EMBL/GenBank/DDBJ whole genome shotgun (WGS) entry which is preliminary data.</text>
</comment>
<keyword evidence="3" id="KW-0456">Lyase</keyword>
<evidence type="ECO:0000313" key="4">
    <source>
        <dbReference type="Proteomes" id="UP001215503"/>
    </source>
</evidence>
<dbReference type="PANTHER" id="PTHR10672">
    <property type="entry name" value="ADDUCIN"/>
    <property type="match status" value="1"/>
</dbReference>
<dbReference type="InterPro" id="IPR001303">
    <property type="entry name" value="Aldolase_II/adducin_N"/>
</dbReference>
<dbReference type="InterPro" id="IPR051017">
    <property type="entry name" value="Aldolase-II_Adducin_sf"/>
</dbReference>
<keyword evidence="4" id="KW-1185">Reference proteome</keyword>
<evidence type="ECO:0000256" key="1">
    <source>
        <dbReference type="ARBA" id="ARBA00037961"/>
    </source>
</evidence>
<accession>A0ABT5YIQ0</accession>
<dbReference type="NCBIfam" id="NF005068">
    <property type="entry name" value="PRK06486.1"/>
    <property type="match status" value="1"/>
</dbReference>
<feature type="domain" description="Class II aldolase/adducin N-terminal" evidence="2">
    <location>
        <begin position="10"/>
        <end position="191"/>
    </location>
</feature>